<sequence length="111" mass="11440">MTRLLPAALAALALSLSACSDPSEAYTPVDQLPSADVPVAGTTDPAPLSEAEPLHEPAPVDPLPVPTDPEVPPMDPLPPPTDDTPLDDATRPPPVDPTMDDADPLTPADPR</sequence>
<feature type="signal peptide" evidence="2">
    <location>
        <begin position="1"/>
        <end position="20"/>
    </location>
</feature>
<keyword evidence="4" id="KW-1185">Reference proteome</keyword>
<keyword evidence="2" id="KW-0732">Signal</keyword>
<dbReference type="PROSITE" id="PS51257">
    <property type="entry name" value="PROKAR_LIPOPROTEIN"/>
    <property type="match status" value="1"/>
</dbReference>
<protein>
    <submittedName>
        <fullName evidence="3">Uncharacterized protein</fullName>
    </submittedName>
</protein>
<evidence type="ECO:0000313" key="4">
    <source>
        <dbReference type="Proteomes" id="UP000599009"/>
    </source>
</evidence>
<organism evidence="3 4">
    <name type="scientific">Luteimonas terricola</name>
    <dbReference type="NCBI Taxonomy" id="645597"/>
    <lineage>
        <taxon>Bacteria</taxon>
        <taxon>Pseudomonadati</taxon>
        <taxon>Pseudomonadota</taxon>
        <taxon>Gammaproteobacteria</taxon>
        <taxon>Lysobacterales</taxon>
        <taxon>Lysobacteraceae</taxon>
        <taxon>Luteimonas</taxon>
    </lineage>
</organism>
<evidence type="ECO:0000313" key="3">
    <source>
        <dbReference type="EMBL" id="GGK16567.1"/>
    </source>
</evidence>
<proteinExistence type="predicted"/>
<feature type="region of interest" description="Disordered" evidence="1">
    <location>
        <begin position="20"/>
        <end position="111"/>
    </location>
</feature>
<feature type="compositionally biased region" description="Pro residues" evidence="1">
    <location>
        <begin position="59"/>
        <end position="82"/>
    </location>
</feature>
<name>A0ABQ2EMP8_9GAMM</name>
<feature type="chain" id="PRO_5045394092" evidence="2">
    <location>
        <begin position="21"/>
        <end position="111"/>
    </location>
</feature>
<dbReference type="RefSeq" id="WP_132987151.1">
    <property type="nucleotide sequence ID" value="NZ_BMME01000002.1"/>
</dbReference>
<dbReference type="Proteomes" id="UP000599009">
    <property type="component" value="Unassembled WGS sequence"/>
</dbReference>
<evidence type="ECO:0000256" key="1">
    <source>
        <dbReference type="SAM" id="MobiDB-lite"/>
    </source>
</evidence>
<comment type="caution">
    <text evidence="3">The sequence shown here is derived from an EMBL/GenBank/DDBJ whole genome shotgun (WGS) entry which is preliminary data.</text>
</comment>
<gene>
    <name evidence="3" type="ORF">GCM10011394_27240</name>
</gene>
<dbReference type="EMBL" id="BMME01000002">
    <property type="protein sequence ID" value="GGK16567.1"/>
    <property type="molecule type" value="Genomic_DNA"/>
</dbReference>
<reference evidence="4" key="1">
    <citation type="journal article" date="2019" name="Int. J. Syst. Evol. Microbiol.">
        <title>The Global Catalogue of Microorganisms (GCM) 10K type strain sequencing project: providing services to taxonomists for standard genome sequencing and annotation.</title>
        <authorList>
            <consortium name="The Broad Institute Genomics Platform"/>
            <consortium name="The Broad Institute Genome Sequencing Center for Infectious Disease"/>
            <person name="Wu L."/>
            <person name="Ma J."/>
        </authorList>
    </citation>
    <scope>NUCLEOTIDE SEQUENCE [LARGE SCALE GENOMIC DNA]</scope>
    <source>
        <strain evidence="4">CGMCC 1.8985</strain>
    </source>
</reference>
<evidence type="ECO:0000256" key="2">
    <source>
        <dbReference type="SAM" id="SignalP"/>
    </source>
</evidence>
<accession>A0ABQ2EMP8</accession>